<dbReference type="PROSITE" id="PS51257">
    <property type="entry name" value="PROKAR_LIPOPROTEIN"/>
    <property type="match status" value="1"/>
</dbReference>
<evidence type="ECO:0000259" key="6">
    <source>
        <dbReference type="Pfam" id="PF00324"/>
    </source>
</evidence>
<evidence type="ECO:0000256" key="1">
    <source>
        <dbReference type="ARBA" id="ARBA00004141"/>
    </source>
</evidence>
<name>A0A8S1FD94_9PELO</name>
<feature type="transmembrane region" description="Helical" evidence="5">
    <location>
        <begin position="96"/>
        <end position="118"/>
    </location>
</feature>
<protein>
    <recommendedName>
        <fullName evidence="6">Amino acid permease/ SLC12A domain-containing protein</fullName>
    </recommendedName>
</protein>
<feature type="transmembrane region" description="Helical" evidence="5">
    <location>
        <begin position="230"/>
        <end position="247"/>
    </location>
</feature>
<sequence length="769" mass="85278">MDVKCVMAEHFAAAAALYGSTRSHSHSHASSSSSCSAETPPAIETLKRAKIVFVCIEPFFTCHNGTLNNYNHRTMIFRKRRADEQFLRHSEWARRLGIPLVFSLAGIKSMSMMLFIILPISLTQLAGPSTVFALLFTFLIVFASTIHLSELTCAMPKNCVQYHFCYSVLGELPAFIVGWIALADYLSQASLFARAWAEHFNLLFRKLPGKALSIPVFDENSTVLSPHFDLLNVIAALITFSLLLCSLRVVGTICVSLLAVSLLIAASCSMVAFFHADPQNWLNADFFTFGFRGVLYSMCALCACYTGVESTSSLLEETKKPRSTIPSLLTFLVVILTVAFFIFALVLSLSVNTSALADDSMIPEIFTVLSIPSARYMLTVCSVCALSGGVLASFLPVTRIIAVLSHDQLIPFVKDTSTKSPYYAVILCTFAICVSTILQKSILLNFVIFITPIKLAITIFLTFLQHYLTDPIGIPEETSAYKAIGKKKNWIRIDDDSTDERETNQTSDHSSMVSHSTVDTTAQLYLKAARMESDRLQKRLEREERMREKEPVLPKSVSQYQAIGQSRRVPLTMHNCIGEECGKDRDETCNSGDLHLFSCEEPEVPFFSSSPCPSSHHSIKSTIIRNAIILFLIYSGLVAALAITGRLIGYDSHICQIFTAILLSAAFVVAVLICRLRTNDSQHKKSARVPMFPFLSLLPIFLLVIGFAGSIPITTFYAISIVLATGFVIYFSYGYHFSRQQNSRCVIIENRDNCDQYAPIIGNETSSEM</sequence>
<evidence type="ECO:0000256" key="5">
    <source>
        <dbReference type="SAM" id="Phobius"/>
    </source>
</evidence>
<feature type="transmembrane region" description="Helical" evidence="5">
    <location>
        <begin position="286"/>
        <end position="308"/>
    </location>
</feature>
<feature type="transmembrane region" description="Helical" evidence="5">
    <location>
        <begin position="422"/>
        <end position="438"/>
    </location>
</feature>
<dbReference type="Pfam" id="PF00324">
    <property type="entry name" value="AA_permease"/>
    <property type="match status" value="1"/>
</dbReference>
<dbReference type="AlphaFoldDB" id="A0A8S1FD94"/>
<accession>A0A8S1FD94</accession>
<evidence type="ECO:0000313" key="7">
    <source>
        <dbReference type="EMBL" id="CAB3411321.1"/>
    </source>
</evidence>
<feature type="transmembrane region" description="Helical" evidence="5">
    <location>
        <begin position="654"/>
        <end position="677"/>
    </location>
</feature>
<dbReference type="EMBL" id="CADEPM010000013">
    <property type="protein sequence ID" value="CAB3411321.1"/>
    <property type="molecule type" value="Genomic_DNA"/>
</dbReference>
<dbReference type="GO" id="GO:0005886">
    <property type="term" value="C:plasma membrane"/>
    <property type="evidence" value="ECO:0007669"/>
    <property type="project" value="TreeGrafter"/>
</dbReference>
<organism evidence="7 8">
    <name type="scientific">Caenorhabditis bovis</name>
    <dbReference type="NCBI Taxonomy" id="2654633"/>
    <lineage>
        <taxon>Eukaryota</taxon>
        <taxon>Metazoa</taxon>
        <taxon>Ecdysozoa</taxon>
        <taxon>Nematoda</taxon>
        <taxon>Chromadorea</taxon>
        <taxon>Rhabditida</taxon>
        <taxon>Rhabditina</taxon>
        <taxon>Rhabditomorpha</taxon>
        <taxon>Rhabditoidea</taxon>
        <taxon>Rhabditidae</taxon>
        <taxon>Peloderinae</taxon>
        <taxon>Caenorhabditis</taxon>
    </lineage>
</organism>
<keyword evidence="8" id="KW-1185">Reference proteome</keyword>
<evidence type="ECO:0000256" key="3">
    <source>
        <dbReference type="ARBA" id="ARBA00022989"/>
    </source>
</evidence>
<dbReference type="Proteomes" id="UP000494206">
    <property type="component" value="Unassembled WGS sequence"/>
</dbReference>
<feature type="transmembrane region" description="Helical" evidence="5">
    <location>
        <begin position="130"/>
        <end position="148"/>
    </location>
</feature>
<dbReference type="GO" id="GO:0015171">
    <property type="term" value="F:amino acid transmembrane transporter activity"/>
    <property type="evidence" value="ECO:0007669"/>
    <property type="project" value="TreeGrafter"/>
</dbReference>
<reference evidence="7 8" key="1">
    <citation type="submission" date="2020-04" db="EMBL/GenBank/DDBJ databases">
        <authorList>
            <person name="Laetsch R D."/>
            <person name="Stevens L."/>
            <person name="Kumar S."/>
            <person name="Blaxter L. M."/>
        </authorList>
    </citation>
    <scope>NUCLEOTIDE SEQUENCE [LARGE SCALE GENOMIC DNA]</scope>
</reference>
<feature type="transmembrane region" description="Helical" evidence="5">
    <location>
        <begin position="328"/>
        <end position="351"/>
    </location>
</feature>
<evidence type="ECO:0000313" key="8">
    <source>
        <dbReference type="Proteomes" id="UP000494206"/>
    </source>
</evidence>
<feature type="transmembrane region" description="Helical" evidence="5">
    <location>
        <begin position="254"/>
        <end position="274"/>
    </location>
</feature>
<feature type="transmembrane region" description="Helical" evidence="5">
    <location>
        <begin position="376"/>
        <end position="401"/>
    </location>
</feature>
<evidence type="ECO:0000256" key="2">
    <source>
        <dbReference type="ARBA" id="ARBA00022692"/>
    </source>
</evidence>
<feature type="transmembrane region" description="Helical" evidence="5">
    <location>
        <begin position="715"/>
        <end position="735"/>
    </location>
</feature>
<dbReference type="PANTHER" id="PTHR43243">
    <property type="entry name" value="INNER MEMBRANE TRANSPORTER YGJI-RELATED"/>
    <property type="match status" value="1"/>
</dbReference>
<comment type="caution">
    <text evidence="7">The sequence shown here is derived from an EMBL/GenBank/DDBJ whole genome shotgun (WGS) entry which is preliminary data.</text>
</comment>
<keyword evidence="3 5" id="KW-1133">Transmembrane helix</keyword>
<dbReference type="OrthoDB" id="3900342at2759"/>
<dbReference type="Gene3D" id="1.20.1740.10">
    <property type="entry name" value="Amino acid/polyamine transporter I"/>
    <property type="match status" value="2"/>
</dbReference>
<feature type="transmembrane region" description="Helical" evidence="5">
    <location>
        <begin position="627"/>
        <end position="648"/>
    </location>
</feature>
<feature type="transmembrane region" description="Helical" evidence="5">
    <location>
        <begin position="689"/>
        <end position="709"/>
    </location>
</feature>
<dbReference type="PANTHER" id="PTHR43243:SF20">
    <property type="entry name" value="CATIONIC AMINO ACID TRANSPORTER 3"/>
    <property type="match status" value="1"/>
</dbReference>
<gene>
    <name evidence="7" type="ORF">CBOVIS_LOCUS12727</name>
</gene>
<evidence type="ECO:0000256" key="4">
    <source>
        <dbReference type="ARBA" id="ARBA00023136"/>
    </source>
</evidence>
<keyword evidence="2 5" id="KW-0812">Transmembrane</keyword>
<dbReference type="InterPro" id="IPR004841">
    <property type="entry name" value="AA-permease/SLC12A_dom"/>
</dbReference>
<comment type="subcellular location">
    <subcellularLocation>
        <location evidence="1">Membrane</location>
        <topology evidence="1">Multi-pass membrane protein</topology>
    </subcellularLocation>
</comment>
<proteinExistence type="predicted"/>
<keyword evidence="4 5" id="KW-0472">Membrane</keyword>
<feature type="transmembrane region" description="Helical" evidence="5">
    <location>
        <begin position="444"/>
        <end position="464"/>
    </location>
</feature>
<feature type="transmembrane region" description="Helical" evidence="5">
    <location>
        <begin position="160"/>
        <end position="182"/>
    </location>
</feature>
<feature type="domain" description="Amino acid permease/ SLC12A" evidence="6">
    <location>
        <begin position="108"/>
        <end position="449"/>
    </location>
</feature>